<feature type="region of interest" description="Disordered" evidence="4">
    <location>
        <begin position="409"/>
        <end position="445"/>
    </location>
</feature>
<dbReference type="InterPro" id="IPR032460">
    <property type="entry name" value="Symplekin/Pta1_N"/>
</dbReference>
<dbReference type="RefSeq" id="XP_056765312.1">
    <property type="nucleotide sequence ID" value="XM_056909608.1"/>
</dbReference>
<evidence type="ECO:0000259" key="5">
    <source>
        <dbReference type="Pfam" id="PF11935"/>
    </source>
</evidence>
<dbReference type="Pfam" id="PF11935">
    <property type="entry name" value="SYMPK_PTA1_N"/>
    <property type="match status" value="1"/>
</dbReference>
<dbReference type="GO" id="GO:0006397">
    <property type="term" value="P:mRNA processing"/>
    <property type="evidence" value="ECO:0007669"/>
    <property type="project" value="UniProtKB-KW"/>
</dbReference>
<dbReference type="InterPro" id="IPR016024">
    <property type="entry name" value="ARM-type_fold"/>
</dbReference>
<comment type="caution">
    <text evidence="6">The sequence shown here is derived from an EMBL/GenBank/DDBJ whole genome shotgun (WGS) entry which is preliminary data.</text>
</comment>
<feature type="compositionally biased region" description="Acidic residues" evidence="4">
    <location>
        <begin position="425"/>
        <end position="437"/>
    </location>
</feature>
<evidence type="ECO:0000256" key="3">
    <source>
        <dbReference type="ARBA" id="ARBA00023242"/>
    </source>
</evidence>
<reference evidence="6" key="1">
    <citation type="submission" date="2022-12" db="EMBL/GenBank/DDBJ databases">
        <authorList>
            <person name="Petersen C."/>
        </authorList>
    </citation>
    <scope>NUCLEOTIDE SEQUENCE</scope>
    <source>
        <strain evidence="6">IBT 16125</strain>
    </source>
</reference>
<gene>
    <name evidence="6" type="ORF">N7458_006226</name>
</gene>
<evidence type="ECO:0000256" key="4">
    <source>
        <dbReference type="SAM" id="MobiDB-lite"/>
    </source>
</evidence>
<dbReference type="InterPro" id="IPR021850">
    <property type="entry name" value="Symplekin/Pta1"/>
</dbReference>
<evidence type="ECO:0000313" key="7">
    <source>
        <dbReference type="Proteomes" id="UP001213681"/>
    </source>
</evidence>
<sequence length="741" mass="82171">MAQSTDHVVDQVAQLNAARSLVLGDAALYPQIVNGILPIIGANARLELRRWGADFLAETFSTPALAAAQKQQLAPTVLQSIQDTLALPETDTAVLSSLVQTVASLYPLIFRHIVNHAEDTKTWETINAIKQEILRNMDSFPCPVKICCVKFLQRVVQVQTPGLIADPRRPDQNETSLAVVPRNHALLAIPQLEAESSGLLDRLLGVFQEETSDPLIVNATLNCLSPLIRTRQSIANKIINTILEFYPAKHVRPPFTPTVRVGVKSMERTSRAMLFNVMKKNPSHPLMGKMQAYIERLMQSRFEITDDASRKRGLPTEPTDGLDNAKRARLDAMTPPLLNIPPLPAGPTSFDQLFTITQDIGLSSFDVKQLPPDLVVKITVPLLTQVNQSLLTQAVDAIRNRYETITKEQNLKRQQLHQAATAAAADDDDDYEPDYEPVDAGANVPEESTALTAEDAELEPDLVSLGPFVLPQPPPLTEEQAGDVGRSAVSRVFSMIDAVQTTPSPAQSKNQQELGFARLAGSTFDRDAWVVLLTRLATRAPAGLEGSDKAKADKRHPTISDSIRETLYRYILEDFRARLKIGITWLNEEWYNDRVRMKAANSERGVEDEEPIVSLYYDTWVLRLLDGFLPYLDSRDIKVLVRFLSEIPEVTIAIIQRVASLAKDPERVNLTVQALMYLIMFRPPAREMCLNTLEDVYQTYEESRPAAGKVLARWRPEALPAPAETAPAAPQTEVQAPAAST</sequence>
<feature type="domain" description="Symplekin/Pta1 N-terminal" evidence="5">
    <location>
        <begin position="91"/>
        <end position="311"/>
    </location>
</feature>
<accession>A0AAD6C3V9</accession>
<keyword evidence="3" id="KW-0539">Nucleus</keyword>
<reference evidence="6" key="2">
    <citation type="journal article" date="2023" name="IMA Fungus">
        <title>Comparative genomic study of the Penicillium genus elucidates a diverse pangenome and 15 lateral gene transfer events.</title>
        <authorList>
            <person name="Petersen C."/>
            <person name="Sorensen T."/>
            <person name="Nielsen M.R."/>
            <person name="Sondergaard T.E."/>
            <person name="Sorensen J.L."/>
            <person name="Fitzpatrick D.A."/>
            <person name="Frisvad J.C."/>
            <person name="Nielsen K.L."/>
        </authorList>
    </citation>
    <scope>NUCLEOTIDE SEQUENCE</scope>
    <source>
        <strain evidence="6">IBT 16125</strain>
    </source>
</reference>
<dbReference type="Gene3D" id="1.25.10.10">
    <property type="entry name" value="Leucine-rich Repeat Variant"/>
    <property type="match status" value="1"/>
</dbReference>
<proteinExistence type="predicted"/>
<dbReference type="PANTHER" id="PTHR15245:SF20">
    <property type="entry name" value="SYMPLEKIN"/>
    <property type="match status" value="1"/>
</dbReference>
<evidence type="ECO:0000256" key="1">
    <source>
        <dbReference type="ARBA" id="ARBA00004123"/>
    </source>
</evidence>
<protein>
    <recommendedName>
        <fullName evidence="5">Symplekin/Pta1 N-terminal domain-containing protein</fullName>
    </recommendedName>
</protein>
<evidence type="ECO:0000313" key="6">
    <source>
        <dbReference type="EMBL" id="KAJ5449777.1"/>
    </source>
</evidence>
<dbReference type="AlphaFoldDB" id="A0AAD6C3V9"/>
<feature type="compositionally biased region" description="Low complexity" evidence="4">
    <location>
        <begin position="721"/>
        <end position="730"/>
    </location>
</feature>
<keyword evidence="7" id="KW-1185">Reference proteome</keyword>
<name>A0AAD6C3V9_9EURO</name>
<dbReference type="Proteomes" id="UP001213681">
    <property type="component" value="Unassembled WGS sequence"/>
</dbReference>
<dbReference type="GeneID" id="81599851"/>
<evidence type="ECO:0000256" key="2">
    <source>
        <dbReference type="ARBA" id="ARBA00022664"/>
    </source>
</evidence>
<dbReference type="EMBL" id="JAPVEA010000006">
    <property type="protein sequence ID" value="KAJ5449777.1"/>
    <property type="molecule type" value="Genomic_DNA"/>
</dbReference>
<comment type="subcellular location">
    <subcellularLocation>
        <location evidence="1">Nucleus</location>
    </subcellularLocation>
</comment>
<dbReference type="SUPFAM" id="SSF48371">
    <property type="entry name" value="ARM repeat"/>
    <property type="match status" value="1"/>
</dbReference>
<dbReference type="InterPro" id="IPR011989">
    <property type="entry name" value="ARM-like"/>
</dbReference>
<dbReference type="GO" id="GO:0005847">
    <property type="term" value="C:mRNA cleavage and polyadenylation specificity factor complex"/>
    <property type="evidence" value="ECO:0007669"/>
    <property type="project" value="TreeGrafter"/>
</dbReference>
<feature type="compositionally biased region" description="Polar residues" evidence="4">
    <location>
        <begin position="732"/>
        <end position="741"/>
    </location>
</feature>
<feature type="region of interest" description="Disordered" evidence="4">
    <location>
        <begin position="721"/>
        <end position="741"/>
    </location>
</feature>
<organism evidence="6 7">
    <name type="scientific">Penicillium daleae</name>
    <dbReference type="NCBI Taxonomy" id="63821"/>
    <lineage>
        <taxon>Eukaryota</taxon>
        <taxon>Fungi</taxon>
        <taxon>Dikarya</taxon>
        <taxon>Ascomycota</taxon>
        <taxon>Pezizomycotina</taxon>
        <taxon>Eurotiomycetes</taxon>
        <taxon>Eurotiomycetidae</taxon>
        <taxon>Eurotiales</taxon>
        <taxon>Aspergillaceae</taxon>
        <taxon>Penicillium</taxon>
    </lineage>
</organism>
<keyword evidence="2" id="KW-0507">mRNA processing</keyword>
<dbReference type="PANTHER" id="PTHR15245">
    <property type="entry name" value="SYMPLEKIN-RELATED"/>
    <property type="match status" value="1"/>
</dbReference>